<evidence type="ECO:0000313" key="7">
    <source>
        <dbReference type="EMBL" id="RVU40805.1"/>
    </source>
</evidence>
<feature type="binding site" evidence="5">
    <location>
        <position position="552"/>
    </location>
    <ligand>
        <name>[4Fe-4S] cluster</name>
        <dbReference type="ChEBI" id="CHEBI:49883"/>
        <label>2</label>
    </ligand>
</feature>
<evidence type="ECO:0000256" key="4">
    <source>
        <dbReference type="ARBA" id="ARBA00023014"/>
    </source>
</evidence>
<keyword evidence="7" id="KW-0670">Pyruvate</keyword>
<dbReference type="SUPFAM" id="SSF54862">
    <property type="entry name" value="4Fe-4S ferredoxins"/>
    <property type="match status" value="1"/>
</dbReference>
<dbReference type="InterPro" id="IPR002880">
    <property type="entry name" value="Pyrv_Fd/Flavodoxin_OxRdtase_N"/>
</dbReference>
<dbReference type="AlphaFoldDB" id="A0A437R231"/>
<dbReference type="InterPro" id="IPR017900">
    <property type="entry name" value="4Fe4S_Fe_S_CS"/>
</dbReference>
<dbReference type="InterPro" id="IPR045025">
    <property type="entry name" value="HACL1-like"/>
</dbReference>
<dbReference type="PIRSF" id="PIRSF006439">
    <property type="entry name" value="Indolepyruvate_ferr_oxidored"/>
    <property type="match status" value="1"/>
</dbReference>
<organism evidence="7 8">
    <name type="scientific">Rheinheimera riviphila</name>
    <dbReference type="NCBI Taxonomy" id="1834037"/>
    <lineage>
        <taxon>Bacteria</taxon>
        <taxon>Pseudomonadati</taxon>
        <taxon>Pseudomonadota</taxon>
        <taxon>Gammaproteobacteria</taxon>
        <taxon>Chromatiales</taxon>
        <taxon>Chromatiaceae</taxon>
        <taxon>Rheinheimera</taxon>
    </lineage>
</organism>
<feature type="binding site" evidence="5">
    <location>
        <position position="573"/>
    </location>
    <ligand>
        <name>[4Fe-4S] cluster</name>
        <dbReference type="ChEBI" id="CHEBI:49883"/>
        <label>2</label>
    </ligand>
</feature>
<reference evidence="7 8" key="1">
    <citation type="submission" date="2019-01" db="EMBL/GenBank/DDBJ databases">
        <authorList>
            <person name="Chen W.-M."/>
        </authorList>
    </citation>
    <scope>NUCLEOTIDE SEQUENCE [LARGE SCALE GENOMIC DNA]</scope>
    <source>
        <strain evidence="7 8">KYPC3</strain>
    </source>
</reference>
<dbReference type="PROSITE" id="PS51379">
    <property type="entry name" value="4FE4S_FER_2"/>
    <property type="match status" value="1"/>
</dbReference>
<dbReference type="InterPro" id="IPR011766">
    <property type="entry name" value="TPP_enzyme_TPP-bd"/>
</dbReference>
<dbReference type="InterPro" id="IPR017721">
    <property type="entry name" value="IorA"/>
</dbReference>
<feature type="binding site" evidence="5">
    <location>
        <position position="583"/>
    </location>
    <ligand>
        <name>[4Fe-4S] cluster</name>
        <dbReference type="ChEBI" id="CHEBI:49883"/>
        <label>1</label>
    </ligand>
</feature>
<evidence type="ECO:0000256" key="3">
    <source>
        <dbReference type="ARBA" id="ARBA00023004"/>
    </source>
</evidence>
<dbReference type="OrthoDB" id="9803617at2"/>
<feature type="domain" description="4Fe-4S ferredoxin-type" evidence="6">
    <location>
        <begin position="563"/>
        <end position="593"/>
    </location>
</feature>
<dbReference type="Pfam" id="PF00037">
    <property type="entry name" value="Fer4"/>
    <property type="match status" value="1"/>
</dbReference>
<feature type="binding site" evidence="5">
    <location>
        <position position="540"/>
    </location>
    <ligand>
        <name>[4Fe-4S] cluster</name>
        <dbReference type="ChEBI" id="CHEBI:49883"/>
        <label>1</label>
    </ligand>
</feature>
<keyword evidence="1 5" id="KW-0479">Metal-binding</keyword>
<accession>A0A437R231</accession>
<evidence type="ECO:0000313" key="8">
    <source>
        <dbReference type="Proteomes" id="UP000283077"/>
    </source>
</evidence>
<dbReference type="InterPro" id="IPR017896">
    <property type="entry name" value="4Fe4S_Fe-S-bd"/>
</dbReference>
<comment type="caution">
    <text evidence="7">The sequence shown here is derived from an EMBL/GenBank/DDBJ whole genome shotgun (WGS) entry which is preliminary data.</text>
</comment>
<feature type="binding site" evidence="5">
    <location>
        <position position="579"/>
    </location>
    <ligand>
        <name>[4Fe-4S] cluster</name>
        <dbReference type="ChEBI" id="CHEBI:49883"/>
        <label>2</label>
    </ligand>
</feature>
<dbReference type="Gene3D" id="3.30.70.20">
    <property type="match status" value="1"/>
</dbReference>
<feature type="binding site" evidence="5">
    <location>
        <position position="543"/>
    </location>
    <ligand>
        <name>[4Fe-4S] cluster</name>
        <dbReference type="ChEBI" id="CHEBI:49883"/>
        <label>1</label>
    </ligand>
</feature>
<name>A0A437R231_9GAMM</name>
<dbReference type="Pfam" id="PF01855">
    <property type="entry name" value="POR_N"/>
    <property type="match status" value="1"/>
</dbReference>
<dbReference type="Gene3D" id="3.40.50.970">
    <property type="match status" value="2"/>
</dbReference>
<keyword evidence="4 5" id="KW-0411">Iron-sulfur</keyword>
<keyword evidence="3 5" id="KW-0408">Iron</keyword>
<dbReference type="GO" id="GO:0043805">
    <property type="term" value="F:indolepyruvate ferredoxin oxidoreductase activity"/>
    <property type="evidence" value="ECO:0007669"/>
    <property type="project" value="InterPro"/>
</dbReference>
<evidence type="ECO:0000256" key="5">
    <source>
        <dbReference type="PIRSR" id="PIRSR006439-50"/>
    </source>
</evidence>
<dbReference type="GO" id="GO:0030976">
    <property type="term" value="F:thiamine pyrophosphate binding"/>
    <property type="evidence" value="ECO:0007669"/>
    <property type="project" value="InterPro"/>
</dbReference>
<dbReference type="InterPro" id="IPR029061">
    <property type="entry name" value="THDP-binding"/>
</dbReference>
<feature type="binding site" evidence="5">
    <location>
        <position position="576"/>
    </location>
    <ligand>
        <name>[4Fe-4S] cluster</name>
        <dbReference type="ChEBI" id="CHEBI:49883"/>
        <label>2</label>
    </ligand>
</feature>
<keyword evidence="8" id="KW-1185">Reference proteome</keyword>
<dbReference type="GO" id="GO:0046872">
    <property type="term" value="F:metal ion binding"/>
    <property type="evidence" value="ECO:0007669"/>
    <property type="project" value="UniProtKB-KW"/>
</dbReference>
<dbReference type="SUPFAM" id="SSF52518">
    <property type="entry name" value="Thiamin diphosphate-binding fold (THDP-binding)"/>
    <property type="match status" value="2"/>
</dbReference>
<sequence>MLNYHSGCEAAAFGAWEAGVKMLYSYPGSPVTEIVEVMQRLPQVKSCWATNEKVAMEMAAGSCHSGARTLVVMKHVGLNVAADPFFNLAYTGVVGGLVVVVGDDPGARNSQNEQDTRLLCLAAGVPVLEPATVQEVQALTRLAFELSEQFDLPVVLRLTSRLCYSKDKLERQDRQPQDHIGSFASPIQKYLLLPAFVPGCHERRNHNLQALAQSQIADKLCVRTLPDKLQSRYPLGIISSGFPSGVVQELLGQDLPLLQLQLVYPLPQQQIRAFAALCERILVAEESSGYLDQQVRSLGIATLDKPDYDGVGEFSLQTLRSEQAPELDSFIRATMPATIDIRWLDNLPPRLPGFCGGCPHTGIFQILRQRELYVVGDIGCSTLGSLEPFSALHTNLCMGASLGMLQGYLDGLGVQAATECVAVLGDSTFFHSGMTGMMALARQECHGTVIILDNSGSAMTGMQYTSLSLTADKWLALLQSLGVVHCQVLPSLEPAAIERWLDTELARPALSVLVLKGSCVQELNIKDETPFRYTILESVCTSCGDCVKETNCQNFEVTALDQDQAHIAISSSCIGCGLCSQLCPEQAIVPLSVSMLVPATGPLAKPLARVAGKLPWARMIRILNQQPVLAPWLKKLEHRLRALLDRRQQKAAAAAKVDAVQFYPAE</sequence>
<proteinExistence type="predicted"/>
<dbReference type="GO" id="GO:0044281">
    <property type="term" value="P:small molecule metabolic process"/>
    <property type="evidence" value="ECO:0007669"/>
    <property type="project" value="UniProtKB-ARBA"/>
</dbReference>
<dbReference type="Pfam" id="PF02775">
    <property type="entry name" value="TPP_enzyme_C"/>
    <property type="match status" value="1"/>
</dbReference>
<dbReference type="PANTHER" id="PTHR43710">
    <property type="entry name" value="2-HYDROXYACYL-COA LYASE"/>
    <property type="match status" value="1"/>
</dbReference>
<evidence type="ECO:0000259" key="6">
    <source>
        <dbReference type="PROSITE" id="PS51379"/>
    </source>
</evidence>
<dbReference type="EMBL" id="SACS01000003">
    <property type="protein sequence ID" value="RVU40805.1"/>
    <property type="molecule type" value="Genomic_DNA"/>
</dbReference>
<gene>
    <name evidence="7" type="ORF">EOE67_04290</name>
</gene>
<keyword evidence="5" id="KW-0004">4Fe-4S</keyword>
<dbReference type="CDD" id="cd07034">
    <property type="entry name" value="TPP_PYR_PFOR_IOR-alpha_like"/>
    <property type="match status" value="1"/>
</dbReference>
<keyword evidence="2" id="KW-0560">Oxidoreductase</keyword>
<evidence type="ECO:0000256" key="2">
    <source>
        <dbReference type="ARBA" id="ARBA00023002"/>
    </source>
</evidence>
<dbReference type="PANTHER" id="PTHR43710:SF5">
    <property type="entry name" value="INDOLEPYRUVATE FERREDOXIN OXIDOREDUCTASE ALPHA SUBUNIT"/>
    <property type="match status" value="1"/>
</dbReference>
<dbReference type="RefSeq" id="WP_127697817.1">
    <property type="nucleotide sequence ID" value="NZ_SACS01000003.1"/>
</dbReference>
<comment type="cofactor">
    <cofactor evidence="5">
        <name>[4Fe-4S] cluster</name>
        <dbReference type="ChEBI" id="CHEBI:49883"/>
    </cofactor>
    <text evidence="5">Binds 2 [4Fe-4S] clusters. In this family the first cluster has a non-standard and varying [4Fe-4S] binding motif CX(2)CX(2)CX(4-5)CP.</text>
</comment>
<dbReference type="PROSITE" id="PS00198">
    <property type="entry name" value="4FE4S_FER_1"/>
    <property type="match status" value="1"/>
</dbReference>
<dbReference type="GO" id="GO:0051539">
    <property type="term" value="F:4 iron, 4 sulfur cluster binding"/>
    <property type="evidence" value="ECO:0007669"/>
    <property type="project" value="UniProtKB-KW"/>
</dbReference>
<evidence type="ECO:0000256" key="1">
    <source>
        <dbReference type="ARBA" id="ARBA00022723"/>
    </source>
</evidence>
<feature type="binding site" evidence="5">
    <location>
        <position position="546"/>
    </location>
    <ligand>
        <name>[4Fe-4S] cluster</name>
        <dbReference type="ChEBI" id="CHEBI:49883"/>
        <label>1</label>
    </ligand>
</feature>
<protein>
    <submittedName>
        <fullName evidence="7">Indolepyruvate ferredoxin oxidoreductase subunit alpha</fullName>
    </submittedName>
</protein>
<dbReference type="Proteomes" id="UP000283077">
    <property type="component" value="Unassembled WGS sequence"/>
</dbReference>
<dbReference type="FunFam" id="3.40.50.970:FF:000039">
    <property type="entry name" value="Indolepyruvate oxidoreductase subunit IorA"/>
    <property type="match status" value="1"/>
</dbReference>